<accession>K6XCZ6</accession>
<dbReference type="eggNOG" id="ENOG503498P">
    <property type="taxonomic scope" value="Bacteria"/>
</dbReference>
<dbReference type="RefSeq" id="WP_007618411.1">
    <property type="nucleotide sequence ID" value="NZ_BAEO01000018.1"/>
</dbReference>
<protein>
    <submittedName>
        <fullName evidence="1">Uncharacterized protein</fullName>
    </submittedName>
</protein>
<dbReference type="OrthoDB" id="7065154at2"/>
<organism evidence="1 2">
    <name type="scientific">Paraglaciecola arctica BSs20135</name>
    <dbReference type="NCBI Taxonomy" id="493475"/>
    <lineage>
        <taxon>Bacteria</taxon>
        <taxon>Pseudomonadati</taxon>
        <taxon>Pseudomonadota</taxon>
        <taxon>Gammaproteobacteria</taxon>
        <taxon>Alteromonadales</taxon>
        <taxon>Alteromonadaceae</taxon>
        <taxon>Paraglaciecola</taxon>
    </lineage>
</organism>
<reference evidence="1 2" key="1">
    <citation type="journal article" date="2017" name="Antonie Van Leeuwenhoek">
        <title>Rhizobium rhizosphaerae sp. nov., a novel species isolated from rice rhizosphere.</title>
        <authorList>
            <person name="Zhao J.J."/>
            <person name="Zhang J."/>
            <person name="Zhang R.J."/>
            <person name="Zhang C.W."/>
            <person name="Yin H.Q."/>
            <person name="Zhang X.X."/>
        </authorList>
    </citation>
    <scope>NUCLEOTIDE SEQUENCE [LARGE SCALE GENOMIC DNA]</scope>
    <source>
        <strain evidence="1 2">BSs20135</strain>
    </source>
</reference>
<gene>
    <name evidence="1" type="ORF">GARC_1531</name>
</gene>
<evidence type="ECO:0000313" key="2">
    <source>
        <dbReference type="Proteomes" id="UP000006327"/>
    </source>
</evidence>
<comment type="caution">
    <text evidence="1">The sequence shown here is derived from an EMBL/GenBank/DDBJ whole genome shotgun (WGS) entry which is preliminary data.</text>
</comment>
<evidence type="ECO:0000313" key="1">
    <source>
        <dbReference type="EMBL" id="GAC18504.1"/>
    </source>
</evidence>
<dbReference type="Proteomes" id="UP000006327">
    <property type="component" value="Unassembled WGS sequence"/>
</dbReference>
<name>K6XCZ6_9ALTE</name>
<proteinExistence type="predicted"/>
<dbReference type="AlphaFoldDB" id="K6XCZ6"/>
<keyword evidence="2" id="KW-1185">Reference proteome</keyword>
<sequence length="272" mass="30117">MSLIASEFVHPIHIGAFIEAAKTFHCHILVRKTGNLSVSWIGKTGYTGKRGDMKAKTANLDISHKTAGLVCSPILQPGAFTADRLGAALKEWNKSKHLITEPQNGFDDKIQPRGCPTPYIVQTNRKHQHFGCIALVEMGLLMPRYVHGDYDLYAIIPSGEEYNPDHVEVRESTLGSTMQPDQLGLEEKLNLSVLNLEGPLSFKIANYINTRIEQNSRDLLGALMVNHGEQVNLGKPGQTCEPVLAFTAFAINGRFQHILETQADHTAFYKQA</sequence>
<dbReference type="EMBL" id="BAEO01000018">
    <property type="protein sequence ID" value="GAC18504.1"/>
    <property type="molecule type" value="Genomic_DNA"/>
</dbReference>